<dbReference type="EMBL" id="JAAXOT010000002">
    <property type="protein sequence ID" value="NKY55620.1"/>
    <property type="molecule type" value="Genomic_DNA"/>
</dbReference>
<dbReference type="InterPro" id="IPR056303">
    <property type="entry name" value="AMIN-like"/>
</dbReference>
<keyword evidence="2" id="KW-0732">Signal</keyword>
<evidence type="ECO:0000313" key="4">
    <source>
        <dbReference type="EMBL" id="NKY55620.1"/>
    </source>
</evidence>
<gene>
    <name evidence="4" type="ORF">HGA15_05465</name>
</gene>
<feature type="compositionally biased region" description="Low complexity" evidence="1">
    <location>
        <begin position="21"/>
        <end position="46"/>
    </location>
</feature>
<dbReference type="RefSeq" id="WP_062973443.1">
    <property type="nucleotide sequence ID" value="NZ_JAAXOT010000002.1"/>
</dbReference>
<dbReference type="Pfam" id="PF24837">
    <property type="entry name" value="AMIN-like"/>
    <property type="match status" value="1"/>
</dbReference>
<comment type="caution">
    <text evidence="4">The sequence shown here is derived from an EMBL/GenBank/DDBJ whole genome shotgun (WGS) entry which is preliminary data.</text>
</comment>
<dbReference type="AlphaFoldDB" id="A0A846YCY3"/>
<accession>A0A846YCY3</accession>
<feature type="compositionally biased region" description="Pro residues" evidence="1">
    <location>
        <begin position="47"/>
        <end position="61"/>
    </location>
</feature>
<protein>
    <recommendedName>
        <fullName evidence="3">AMIN-like domain-containing protein</fullName>
    </recommendedName>
</protein>
<keyword evidence="5" id="KW-1185">Reference proteome</keyword>
<feature type="domain" description="AMIN-like" evidence="3">
    <location>
        <begin position="79"/>
        <end position="205"/>
    </location>
</feature>
<reference evidence="4 5" key="1">
    <citation type="submission" date="2020-04" db="EMBL/GenBank/DDBJ databases">
        <title>MicrobeNet Type strains.</title>
        <authorList>
            <person name="Nicholson A.C."/>
        </authorList>
    </citation>
    <scope>NUCLEOTIDE SEQUENCE [LARGE SCALE GENOMIC DNA]</scope>
    <source>
        <strain evidence="4 5">JCM 3332</strain>
    </source>
</reference>
<feature type="region of interest" description="Disordered" evidence="1">
    <location>
        <begin position="21"/>
        <end position="75"/>
    </location>
</feature>
<feature type="chain" id="PRO_5032585659" description="AMIN-like domain-containing protein" evidence="2">
    <location>
        <begin position="21"/>
        <end position="208"/>
    </location>
</feature>
<feature type="signal peptide" evidence="2">
    <location>
        <begin position="1"/>
        <end position="20"/>
    </location>
</feature>
<dbReference type="Proteomes" id="UP000570678">
    <property type="component" value="Unassembled WGS sequence"/>
</dbReference>
<sequence>MRTGRLLVVAAILAALAGCADSGSTPPVSSSPMSPAVPSSEVGTPGLPAPPIPLPGEPVPAPDDTVPKQAEASPDAMLTVTDIRLSRHAGFDRVEYYLGGPGTPGWSVWYTGRAVQDGSGRELGVAGDSVLEVRITGSAYPFDSGVSPYAGPDPAIDPAVPGIAGVYRTTVFEGITQSFIGVSGDERGFTVSTATMPNRLVVDIATGR</sequence>
<evidence type="ECO:0000256" key="1">
    <source>
        <dbReference type="SAM" id="MobiDB-lite"/>
    </source>
</evidence>
<evidence type="ECO:0000259" key="3">
    <source>
        <dbReference type="Pfam" id="PF24837"/>
    </source>
</evidence>
<name>A0A846YCY3_9NOCA</name>
<dbReference type="PROSITE" id="PS51257">
    <property type="entry name" value="PROKAR_LIPOPROTEIN"/>
    <property type="match status" value="1"/>
</dbReference>
<organism evidence="4 5">
    <name type="scientific">Nocardia flavorosea</name>
    <dbReference type="NCBI Taxonomy" id="53429"/>
    <lineage>
        <taxon>Bacteria</taxon>
        <taxon>Bacillati</taxon>
        <taxon>Actinomycetota</taxon>
        <taxon>Actinomycetes</taxon>
        <taxon>Mycobacteriales</taxon>
        <taxon>Nocardiaceae</taxon>
        <taxon>Nocardia</taxon>
    </lineage>
</organism>
<evidence type="ECO:0000256" key="2">
    <source>
        <dbReference type="SAM" id="SignalP"/>
    </source>
</evidence>
<evidence type="ECO:0000313" key="5">
    <source>
        <dbReference type="Proteomes" id="UP000570678"/>
    </source>
</evidence>
<proteinExistence type="predicted"/>